<evidence type="ECO:0000256" key="10">
    <source>
        <dbReference type="ARBA" id="ARBA00023295"/>
    </source>
</evidence>
<keyword evidence="10 16" id="KW-0326">Glycosidase</keyword>
<dbReference type="GO" id="GO:0004338">
    <property type="term" value="F:glucan exo-1,3-beta-glucosidase activity"/>
    <property type="evidence" value="ECO:0007669"/>
    <property type="project" value="UniProtKB-EC"/>
</dbReference>
<dbReference type="InParanoid" id="A0A1Y1Y1S4"/>
<dbReference type="GO" id="GO:0009986">
    <property type="term" value="C:cell surface"/>
    <property type="evidence" value="ECO:0007669"/>
    <property type="project" value="TreeGrafter"/>
</dbReference>
<comment type="function">
    <text evidence="13">Glucosidase involved in the degradation of cellulosic biomass. Active on lichenan.</text>
</comment>
<dbReference type="InterPro" id="IPR001547">
    <property type="entry name" value="Glyco_hydro_5"/>
</dbReference>
<dbReference type="EMBL" id="MCFE01000301">
    <property type="protein sequence ID" value="ORX91928.1"/>
    <property type="molecule type" value="Genomic_DNA"/>
</dbReference>
<evidence type="ECO:0000256" key="7">
    <source>
        <dbReference type="ARBA" id="ARBA00022989"/>
    </source>
</evidence>
<dbReference type="InterPro" id="IPR050386">
    <property type="entry name" value="Glycosyl_hydrolase_5"/>
</dbReference>
<evidence type="ECO:0000256" key="17">
    <source>
        <dbReference type="SAM" id="MobiDB-lite"/>
    </source>
</evidence>
<evidence type="ECO:0000256" key="8">
    <source>
        <dbReference type="ARBA" id="ARBA00023136"/>
    </source>
</evidence>
<evidence type="ECO:0000256" key="3">
    <source>
        <dbReference type="ARBA" id="ARBA00022475"/>
    </source>
</evidence>
<evidence type="ECO:0000313" key="20">
    <source>
        <dbReference type="EMBL" id="ORX91928.1"/>
    </source>
</evidence>
<dbReference type="OrthoDB" id="62120at2759"/>
<evidence type="ECO:0000256" key="16">
    <source>
        <dbReference type="RuleBase" id="RU361153"/>
    </source>
</evidence>
<feature type="compositionally biased region" description="Polar residues" evidence="17">
    <location>
        <begin position="52"/>
        <end position="76"/>
    </location>
</feature>
<keyword evidence="7 18" id="KW-1133">Transmembrane helix</keyword>
<evidence type="ECO:0000259" key="19">
    <source>
        <dbReference type="Pfam" id="PF00150"/>
    </source>
</evidence>
<dbReference type="Proteomes" id="UP000193498">
    <property type="component" value="Unassembled WGS sequence"/>
</dbReference>
<dbReference type="Gene3D" id="3.20.20.80">
    <property type="entry name" value="Glycosidases"/>
    <property type="match status" value="1"/>
</dbReference>
<feature type="region of interest" description="Disordered" evidence="17">
    <location>
        <begin position="52"/>
        <end position="93"/>
    </location>
</feature>
<proteinExistence type="inferred from homology"/>
<evidence type="ECO:0000256" key="12">
    <source>
        <dbReference type="ARBA" id="ARBA00036824"/>
    </source>
</evidence>
<evidence type="ECO:0000313" key="21">
    <source>
        <dbReference type="Proteomes" id="UP000193498"/>
    </source>
</evidence>
<keyword evidence="4 18" id="KW-0812">Transmembrane</keyword>
<accession>A0A1Y1Y1S4</accession>
<evidence type="ECO:0000256" key="18">
    <source>
        <dbReference type="SAM" id="Phobius"/>
    </source>
</evidence>
<keyword evidence="21" id="KW-1185">Reference proteome</keyword>
<evidence type="ECO:0000256" key="5">
    <source>
        <dbReference type="ARBA" id="ARBA00022801"/>
    </source>
</evidence>
<protein>
    <recommendedName>
        <fullName evidence="14">glucan 1,3-beta-glucosidase</fullName>
        <ecNumber evidence="14">3.2.1.58</ecNumber>
    </recommendedName>
    <alternativeName>
        <fullName evidence="15">Exo-1,3-beta-glucanase D</fullName>
    </alternativeName>
</protein>
<evidence type="ECO:0000256" key="13">
    <source>
        <dbReference type="ARBA" id="ARBA00037126"/>
    </source>
</evidence>
<feature type="domain" description="Glycoside hydrolase family 5" evidence="19">
    <location>
        <begin position="156"/>
        <end position="388"/>
    </location>
</feature>
<dbReference type="GO" id="GO:0071555">
    <property type="term" value="P:cell wall organization"/>
    <property type="evidence" value="ECO:0007669"/>
    <property type="project" value="UniProtKB-KW"/>
</dbReference>
<dbReference type="InterPro" id="IPR017853">
    <property type="entry name" value="GH"/>
</dbReference>
<dbReference type="GO" id="GO:0005576">
    <property type="term" value="C:extracellular region"/>
    <property type="evidence" value="ECO:0007669"/>
    <property type="project" value="TreeGrafter"/>
</dbReference>
<comment type="subcellular location">
    <subcellularLocation>
        <location evidence="1">Cell membrane</location>
        <topology evidence="1">Single-pass type II membrane protein</topology>
    </subcellularLocation>
</comment>
<reference evidence="20 21" key="1">
    <citation type="submission" date="2016-07" db="EMBL/GenBank/DDBJ databases">
        <title>Pervasive Adenine N6-methylation of Active Genes in Fungi.</title>
        <authorList>
            <consortium name="DOE Joint Genome Institute"/>
            <person name="Mondo S.J."/>
            <person name="Dannebaum R.O."/>
            <person name="Kuo R.C."/>
            <person name="Labutti K."/>
            <person name="Haridas S."/>
            <person name="Kuo A."/>
            <person name="Salamov A."/>
            <person name="Ahrendt S.R."/>
            <person name="Lipzen A."/>
            <person name="Sullivan W."/>
            <person name="Andreopoulos W.B."/>
            <person name="Clum A."/>
            <person name="Lindquist E."/>
            <person name="Daum C."/>
            <person name="Ramamoorthy G.K."/>
            <person name="Gryganskyi A."/>
            <person name="Culley D."/>
            <person name="Magnuson J.K."/>
            <person name="James T.Y."/>
            <person name="O'Malley M.A."/>
            <person name="Stajich J.E."/>
            <person name="Spatafora J.W."/>
            <person name="Visel A."/>
            <person name="Grigoriev I.V."/>
        </authorList>
    </citation>
    <scope>NUCLEOTIDE SEQUENCE [LARGE SCALE GENOMIC DNA]</scope>
    <source>
        <strain evidence="20 21">CBS 931.73</strain>
    </source>
</reference>
<keyword evidence="6" id="KW-0735">Signal-anchor</keyword>
<comment type="caution">
    <text evidence="20">The sequence shown here is derived from an EMBL/GenBank/DDBJ whole genome shotgun (WGS) entry which is preliminary data.</text>
</comment>
<dbReference type="SUPFAM" id="SSF51445">
    <property type="entry name" value="(Trans)glycosidases"/>
    <property type="match status" value="1"/>
</dbReference>
<name>A0A1Y1Y1S4_9FUNG</name>
<evidence type="ECO:0000256" key="6">
    <source>
        <dbReference type="ARBA" id="ARBA00022968"/>
    </source>
</evidence>
<gene>
    <name evidence="20" type="ORF">K493DRAFT_316974</name>
</gene>
<dbReference type="AlphaFoldDB" id="A0A1Y1Y1S4"/>
<keyword evidence="11" id="KW-0961">Cell wall biogenesis/degradation</keyword>
<evidence type="ECO:0000256" key="2">
    <source>
        <dbReference type="ARBA" id="ARBA00005641"/>
    </source>
</evidence>
<keyword evidence="3" id="KW-1003">Cell membrane</keyword>
<dbReference type="Pfam" id="PF00150">
    <property type="entry name" value="Cellulase"/>
    <property type="match status" value="1"/>
</dbReference>
<feature type="transmembrane region" description="Helical" evidence="18">
    <location>
        <begin position="21"/>
        <end position="41"/>
    </location>
</feature>
<evidence type="ECO:0000256" key="15">
    <source>
        <dbReference type="ARBA" id="ARBA00041260"/>
    </source>
</evidence>
<evidence type="ECO:0000256" key="14">
    <source>
        <dbReference type="ARBA" id="ARBA00038929"/>
    </source>
</evidence>
<dbReference type="PANTHER" id="PTHR31297:SF34">
    <property type="entry name" value="GLUCAN 1,3-BETA-GLUCOSIDASE 2"/>
    <property type="match status" value="1"/>
</dbReference>
<dbReference type="FunCoup" id="A0A1Y1Y1S4">
    <property type="interactions" value="41"/>
</dbReference>
<keyword evidence="5 16" id="KW-0378">Hydrolase</keyword>
<evidence type="ECO:0000256" key="4">
    <source>
        <dbReference type="ARBA" id="ARBA00022692"/>
    </source>
</evidence>
<evidence type="ECO:0000256" key="9">
    <source>
        <dbReference type="ARBA" id="ARBA00023180"/>
    </source>
</evidence>
<evidence type="ECO:0000256" key="1">
    <source>
        <dbReference type="ARBA" id="ARBA00004401"/>
    </source>
</evidence>
<comment type="similarity">
    <text evidence="2 16">Belongs to the glycosyl hydrolase 5 (cellulase A) family.</text>
</comment>
<dbReference type="STRING" id="1314790.A0A1Y1Y1S4"/>
<evidence type="ECO:0000256" key="11">
    <source>
        <dbReference type="ARBA" id="ARBA00023316"/>
    </source>
</evidence>
<dbReference type="GO" id="GO:0005886">
    <property type="term" value="C:plasma membrane"/>
    <property type="evidence" value="ECO:0007669"/>
    <property type="project" value="UniProtKB-SubCell"/>
</dbReference>
<comment type="catalytic activity">
    <reaction evidence="12">
        <text>Successive hydrolysis of beta-D-glucose units from the non-reducing ends of (1-&gt;3)-beta-D-glucans, releasing alpha-glucose.</text>
        <dbReference type="EC" id="3.2.1.58"/>
    </reaction>
</comment>
<dbReference type="EC" id="3.2.1.58" evidence="14"/>
<dbReference type="PANTHER" id="PTHR31297">
    <property type="entry name" value="GLUCAN ENDO-1,6-BETA-GLUCOSIDASE B"/>
    <property type="match status" value="1"/>
</dbReference>
<organism evidence="20 21">
    <name type="scientific">Basidiobolus meristosporus CBS 931.73</name>
    <dbReference type="NCBI Taxonomy" id="1314790"/>
    <lineage>
        <taxon>Eukaryota</taxon>
        <taxon>Fungi</taxon>
        <taxon>Fungi incertae sedis</taxon>
        <taxon>Zoopagomycota</taxon>
        <taxon>Entomophthoromycotina</taxon>
        <taxon>Basidiobolomycetes</taxon>
        <taxon>Basidiobolales</taxon>
        <taxon>Basidiobolaceae</taxon>
        <taxon>Basidiobolus</taxon>
    </lineage>
</organism>
<keyword evidence="8 18" id="KW-0472">Membrane</keyword>
<dbReference type="GO" id="GO:0009251">
    <property type="term" value="P:glucan catabolic process"/>
    <property type="evidence" value="ECO:0007669"/>
    <property type="project" value="TreeGrafter"/>
</dbReference>
<keyword evidence="9" id="KW-0325">Glycoprotein</keyword>
<sequence>MSSKGADIEKSRPSFLRRHRWKLILLTVVVIVAVVLMAVLIPRSKSSNHTNFGADTNLDTPHPDSNSNAGNNSKPDVNTFDDTARPNSRVPPLNEPFPYGQLPVRGVNAGGWLVLEPFIAPSLFEGFQPEDGVIDEWTLCQKLGKIECKKRITKHYETFITEADFKQMAEAGLDHVRIPIGYWALDIQDGEPFIDGSWDYLLKGINWARKYGLRVMVELHGAPGSQNGWNHSGRSGAVGFLNGPAGQQNADRTMNVLVKIADFFSKPEWKNVAPLLGILNEPTFSKMDKGLAEQWYYQAYDKLRNATAPESPVLVYHEGFVGLNQWTGKFKAPQYKNVCMDVHNYLIFDLYLVAMSQQQKLDFVCSTWKQDITTSNKNFGWTMVGEFSVASNDCAKWLNGIRMGSRWDGTFPDNLGNPLCPTKPKCSCEGVDDWKTFTPEYKDFLSKYSQFQMESFETSFGWFFWTWKTENHVNPHWDYQIGLEQGWMPKDAGNRQVKCPSNV</sequence>
<dbReference type="FunFam" id="3.20.20.80:FF:000033">
    <property type="entry name" value="Glucan 1,3-beta-glucosidase A"/>
    <property type="match status" value="1"/>
</dbReference>